<dbReference type="Pfam" id="PF04749">
    <property type="entry name" value="PLAC8"/>
    <property type="match status" value="1"/>
</dbReference>
<sequence>MVAELKLGAGAHLLGARPNGKSLKLRPEDPMYTEMPPASHQAIQHPQPENRVQWSLAKRIVCSTVFGCITGWPGIYSSLYRTKMREQYNLEGSPAKDFCIHCFCEPCSLTQQYRELQHRGFDVPLGWQENMKRQSQAPPVVEVGMKR</sequence>
<accession>A0AAN7QZD1</accession>
<gene>
    <name evidence="1" type="ORF">SAY86_002228</name>
</gene>
<proteinExistence type="predicted"/>
<organism evidence="1 2">
    <name type="scientific">Trapa natans</name>
    <name type="common">Water chestnut</name>
    <dbReference type="NCBI Taxonomy" id="22666"/>
    <lineage>
        <taxon>Eukaryota</taxon>
        <taxon>Viridiplantae</taxon>
        <taxon>Streptophyta</taxon>
        <taxon>Embryophyta</taxon>
        <taxon>Tracheophyta</taxon>
        <taxon>Spermatophyta</taxon>
        <taxon>Magnoliopsida</taxon>
        <taxon>eudicotyledons</taxon>
        <taxon>Gunneridae</taxon>
        <taxon>Pentapetalae</taxon>
        <taxon>rosids</taxon>
        <taxon>malvids</taxon>
        <taxon>Myrtales</taxon>
        <taxon>Lythraceae</taxon>
        <taxon>Trapa</taxon>
    </lineage>
</organism>
<dbReference type="NCBIfam" id="TIGR01571">
    <property type="entry name" value="A_thal_Cys_rich"/>
    <property type="match status" value="1"/>
</dbReference>
<comment type="caution">
    <text evidence="1">The sequence shown here is derived from an EMBL/GenBank/DDBJ whole genome shotgun (WGS) entry which is preliminary data.</text>
</comment>
<evidence type="ECO:0000313" key="1">
    <source>
        <dbReference type="EMBL" id="KAK4785539.1"/>
    </source>
</evidence>
<dbReference type="AlphaFoldDB" id="A0AAN7QZD1"/>
<reference evidence="1 2" key="1">
    <citation type="journal article" date="2023" name="Hortic Res">
        <title>Pangenome of water caltrop reveals structural variations and asymmetric subgenome divergence after allopolyploidization.</title>
        <authorList>
            <person name="Zhang X."/>
            <person name="Chen Y."/>
            <person name="Wang L."/>
            <person name="Yuan Y."/>
            <person name="Fang M."/>
            <person name="Shi L."/>
            <person name="Lu R."/>
            <person name="Comes H.P."/>
            <person name="Ma Y."/>
            <person name="Chen Y."/>
            <person name="Huang G."/>
            <person name="Zhou Y."/>
            <person name="Zheng Z."/>
            <person name="Qiu Y."/>
        </authorList>
    </citation>
    <scope>NUCLEOTIDE SEQUENCE [LARGE SCALE GENOMIC DNA]</scope>
    <source>
        <strain evidence="1">F231</strain>
    </source>
</reference>
<evidence type="ECO:0000313" key="2">
    <source>
        <dbReference type="Proteomes" id="UP001346149"/>
    </source>
</evidence>
<keyword evidence="2" id="KW-1185">Reference proteome</keyword>
<dbReference type="PANTHER" id="PTHR15907">
    <property type="entry name" value="DUF614 FAMILY PROTEIN-RELATED"/>
    <property type="match status" value="1"/>
</dbReference>
<dbReference type="Proteomes" id="UP001346149">
    <property type="component" value="Unassembled WGS sequence"/>
</dbReference>
<protein>
    <submittedName>
        <fullName evidence="1">Uncharacterized protein</fullName>
    </submittedName>
</protein>
<dbReference type="EMBL" id="JAXQNO010000013">
    <property type="protein sequence ID" value="KAK4785539.1"/>
    <property type="molecule type" value="Genomic_DNA"/>
</dbReference>
<dbReference type="InterPro" id="IPR006461">
    <property type="entry name" value="PLAC_motif_containing"/>
</dbReference>
<name>A0AAN7QZD1_TRANT</name>